<name>A0A091BFS4_9GAMM</name>
<evidence type="ECO:0000256" key="1">
    <source>
        <dbReference type="SAM" id="SignalP"/>
    </source>
</evidence>
<evidence type="ECO:0000313" key="2">
    <source>
        <dbReference type="EMBL" id="KFN51538.1"/>
    </source>
</evidence>
<gene>
    <name evidence="2" type="ORF">P873_00330</name>
</gene>
<dbReference type="RefSeq" id="WP_026816192.1">
    <property type="nucleotide sequence ID" value="NZ_AUFF01000001.1"/>
</dbReference>
<feature type="chain" id="PRO_5001869748" description="DUF3828 domain-containing protein" evidence="1">
    <location>
        <begin position="25"/>
        <end position="179"/>
    </location>
</feature>
<protein>
    <recommendedName>
        <fullName evidence="4">DUF3828 domain-containing protein</fullName>
    </recommendedName>
</protein>
<dbReference type="STRING" id="1121013.GCA_000426365_00728"/>
<dbReference type="eggNOG" id="ENOG5032NQW">
    <property type="taxonomic scope" value="Bacteria"/>
</dbReference>
<dbReference type="AlphaFoldDB" id="A0A091BFS4"/>
<evidence type="ECO:0000313" key="3">
    <source>
        <dbReference type="Proteomes" id="UP000029391"/>
    </source>
</evidence>
<keyword evidence="1" id="KW-0732">Signal</keyword>
<feature type="signal peptide" evidence="1">
    <location>
        <begin position="1"/>
        <end position="24"/>
    </location>
</feature>
<accession>A0A091BFS4</accession>
<dbReference type="EMBL" id="AWXU01000004">
    <property type="protein sequence ID" value="KFN51538.1"/>
    <property type="molecule type" value="Genomic_DNA"/>
</dbReference>
<dbReference type="Proteomes" id="UP000029391">
    <property type="component" value="Unassembled WGS sequence"/>
</dbReference>
<organism evidence="2 3">
    <name type="scientific">Arenimonas composti TR7-09 = DSM 18010</name>
    <dbReference type="NCBI Taxonomy" id="1121013"/>
    <lineage>
        <taxon>Bacteria</taxon>
        <taxon>Pseudomonadati</taxon>
        <taxon>Pseudomonadota</taxon>
        <taxon>Gammaproteobacteria</taxon>
        <taxon>Lysobacterales</taxon>
        <taxon>Lysobacteraceae</taxon>
        <taxon>Arenimonas</taxon>
    </lineage>
</organism>
<dbReference type="OrthoDB" id="6076941at2"/>
<comment type="caution">
    <text evidence="2">The sequence shown here is derived from an EMBL/GenBank/DDBJ whole genome shotgun (WGS) entry which is preliminary data.</text>
</comment>
<proteinExistence type="predicted"/>
<evidence type="ECO:0008006" key="4">
    <source>
        <dbReference type="Google" id="ProtNLM"/>
    </source>
</evidence>
<sequence>MRPLRVLIALAALLALSMVAVAQAAASVDPAVAQVQLFLKRHGHQSGLPQGEDARRIAPLLSARLNVAIADARAAQARFISRFPDEKPPLIEGPLFNSSSYEPYTGYRVLAPAAPCGGDRCVLRVRFEDDTVTPALAWHDDFVLVREGGQWRLDDIRYRPDEGDGAGSLRRALAEAHED</sequence>
<reference evidence="2 3" key="1">
    <citation type="submission" date="2013-09" db="EMBL/GenBank/DDBJ databases">
        <title>Genome sequencing of Arenimonas composti.</title>
        <authorList>
            <person name="Chen F."/>
            <person name="Wang G."/>
        </authorList>
    </citation>
    <scope>NUCLEOTIDE SEQUENCE [LARGE SCALE GENOMIC DNA]</scope>
    <source>
        <strain evidence="2 3">TR7-09</strain>
    </source>
</reference>
<keyword evidence="3" id="KW-1185">Reference proteome</keyword>